<dbReference type="Pfam" id="PF17862">
    <property type="entry name" value="AAA_lid_3"/>
    <property type="match status" value="1"/>
</dbReference>
<gene>
    <name evidence="8" type="primary">LOC106498836</name>
</gene>
<comment type="similarity">
    <text evidence="1">Belongs to the AAA ATPase family.</text>
</comment>
<dbReference type="InterPro" id="IPR003960">
    <property type="entry name" value="ATPase_AAA_CS"/>
</dbReference>
<name>A0ABM4EVH0_9AVES</name>
<dbReference type="PANTHER" id="PTHR23069:SF4">
    <property type="entry name" value="ATPASE FAMILY AAA DOMAIN-CONTAINING PROTEIN 2"/>
    <property type="match status" value="1"/>
</dbReference>
<accession>A0ABM4EVH0</accession>
<evidence type="ECO:0000256" key="4">
    <source>
        <dbReference type="ARBA" id="ARBA00023117"/>
    </source>
</evidence>
<keyword evidence="2" id="KW-0547">Nucleotide-binding</keyword>
<dbReference type="Gene3D" id="1.10.8.60">
    <property type="match status" value="1"/>
</dbReference>
<sequence>MGSTEFRVLTVAEGVQLRFSYPSWETLDTYSHGKQQEEIQGTEAEIVGSSDEDENQKEEEGQDSPKQYSLRPRQTGVCYQEPLEWSSEEGEDEEEEDGKGKSIHPHATSLVLCLDKRHLELSSGLELEVVKRIPFPASLTNQLYLKSTCNILVNFLLSAESEQAKTLYSGPSSLPRQRATSTRARSPSPVRKTTNRCLPLNSGKKEFKRNGKDRMKTGTNVAEVDPVQIDSSVRFDGVGGLSDHISALKEMVIFPLLYPEFFERFKLRPPRGCLFYGPPGTGKTLVARALANECSQGDRRISFFMRKGADCLSEWVGESERQLRLLFEQACKMRPSIIFFDEIDGLAPVRSSRQDQIHSSIVTTLLALMDGLDSRGEIVVIGATNRLDSLDPALRRPGRFDREFLFTLPNKEARKDILKIHTRAWSPQPLDTFLEEQAEKCVGYCGADIQSLCAEAALCALHRHYPQIYTSRQKLQIDITAIEVTARDFAAAMQKVAPASQRAVASPAQPLSPVCKPLLQRTLERLLKALQKVFPHAALALKKDQQPGGANPILEHGCMHSDEESPSGFAEELCRQMPSRQQQAFLHLNRNAYCQPMCYRPRFLIAGEPGYGQSSHLAPAVIHALENFAVYTLDLPALFVSSTSPEERCAQLMREARRTAPSILYIPHIPVWWEAAGVTLRATFTMLLENIPAYAPVLLLATSDVCHAELPQEVRDLFSDAYGEVFHVQLPGEEEGREFSEDLLLNQAAKPAASKRKGAVTSRKRRSDTSPSGSVTGKRRKFPSSEENETDICLRQLLSAAGEITKKFSIFHLEKLHIVLSQCIYRHQQDDDKTQLIEEMKKEIGAFLGAQ</sequence>
<evidence type="ECO:0000256" key="2">
    <source>
        <dbReference type="ARBA" id="ARBA00022741"/>
    </source>
</evidence>
<keyword evidence="3" id="KW-0067">ATP-binding</keyword>
<feature type="domain" description="AAA+ ATPase" evidence="6">
    <location>
        <begin position="269"/>
        <end position="410"/>
    </location>
</feature>
<dbReference type="GeneID" id="106498836"/>
<reference evidence="8" key="1">
    <citation type="submission" date="2025-08" db="UniProtKB">
        <authorList>
            <consortium name="RefSeq"/>
        </authorList>
    </citation>
    <scope>IDENTIFICATION</scope>
    <source>
        <tissue evidence="8">Blood</tissue>
    </source>
</reference>
<dbReference type="InterPro" id="IPR027417">
    <property type="entry name" value="P-loop_NTPase"/>
</dbReference>
<feature type="compositionally biased region" description="Acidic residues" evidence="5">
    <location>
        <begin position="86"/>
        <end position="97"/>
    </location>
</feature>
<dbReference type="Gene3D" id="3.40.50.300">
    <property type="entry name" value="P-loop containing nucleotide triphosphate hydrolases"/>
    <property type="match status" value="1"/>
</dbReference>
<evidence type="ECO:0000259" key="6">
    <source>
        <dbReference type="SMART" id="SM00382"/>
    </source>
</evidence>
<dbReference type="PANTHER" id="PTHR23069">
    <property type="entry name" value="AAA DOMAIN-CONTAINING"/>
    <property type="match status" value="1"/>
</dbReference>
<keyword evidence="7" id="KW-1185">Reference proteome</keyword>
<protein>
    <submittedName>
        <fullName evidence="8">ATPase family AAA domain-containing protein 2-like</fullName>
    </submittedName>
</protein>
<dbReference type="SUPFAM" id="SSF52540">
    <property type="entry name" value="P-loop containing nucleoside triphosphate hydrolases"/>
    <property type="match status" value="2"/>
</dbReference>
<dbReference type="InterPro" id="IPR003593">
    <property type="entry name" value="AAA+_ATPase"/>
</dbReference>
<feature type="region of interest" description="Disordered" evidence="5">
    <location>
        <begin position="749"/>
        <end position="784"/>
    </location>
</feature>
<evidence type="ECO:0000313" key="8">
    <source>
        <dbReference type="RefSeq" id="XP_067156681.1"/>
    </source>
</evidence>
<evidence type="ECO:0000256" key="5">
    <source>
        <dbReference type="SAM" id="MobiDB-lite"/>
    </source>
</evidence>
<dbReference type="RefSeq" id="XP_067156681.1">
    <property type="nucleotide sequence ID" value="XM_067300580.1"/>
</dbReference>
<evidence type="ECO:0000256" key="1">
    <source>
        <dbReference type="ARBA" id="ARBA00006914"/>
    </source>
</evidence>
<dbReference type="InterPro" id="IPR045199">
    <property type="entry name" value="ATAD2-like"/>
</dbReference>
<evidence type="ECO:0000256" key="3">
    <source>
        <dbReference type="ARBA" id="ARBA00022840"/>
    </source>
</evidence>
<dbReference type="PROSITE" id="PS00674">
    <property type="entry name" value="AAA"/>
    <property type="match status" value="1"/>
</dbReference>
<evidence type="ECO:0000313" key="7">
    <source>
        <dbReference type="Proteomes" id="UP001652627"/>
    </source>
</evidence>
<organism evidence="7 8">
    <name type="scientific">Apteryx mantelli</name>
    <name type="common">North Island brown kiwi</name>
    <dbReference type="NCBI Taxonomy" id="2696672"/>
    <lineage>
        <taxon>Eukaryota</taxon>
        <taxon>Metazoa</taxon>
        <taxon>Chordata</taxon>
        <taxon>Craniata</taxon>
        <taxon>Vertebrata</taxon>
        <taxon>Euteleostomi</taxon>
        <taxon>Archelosauria</taxon>
        <taxon>Archosauria</taxon>
        <taxon>Dinosauria</taxon>
        <taxon>Saurischia</taxon>
        <taxon>Theropoda</taxon>
        <taxon>Coelurosauria</taxon>
        <taxon>Aves</taxon>
        <taxon>Palaeognathae</taxon>
        <taxon>Apterygiformes</taxon>
        <taxon>Apterygidae</taxon>
        <taxon>Apteryx</taxon>
    </lineage>
</organism>
<proteinExistence type="inferred from homology"/>
<feature type="region of interest" description="Disordered" evidence="5">
    <location>
        <begin position="168"/>
        <end position="194"/>
    </location>
</feature>
<dbReference type="Pfam" id="PF00004">
    <property type="entry name" value="AAA"/>
    <property type="match status" value="1"/>
</dbReference>
<feature type="compositionally biased region" description="Basic residues" evidence="5">
    <location>
        <begin position="753"/>
        <end position="766"/>
    </location>
</feature>
<feature type="region of interest" description="Disordered" evidence="5">
    <location>
        <begin position="30"/>
        <end position="103"/>
    </location>
</feature>
<dbReference type="InterPro" id="IPR041569">
    <property type="entry name" value="AAA_lid_3"/>
</dbReference>
<dbReference type="Proteomes" id="UP001652627">
    <property type="component" value="Chromosome 8"/>
</dbReference>
<feature type="compositionally biased region" description="Acidic residues" evidence="5">
    <location>
        <begin position="50"/>
        <end position="62"/>
    </location>
</feature>
<dbReference type="SMART" id="SM00382">
    <property type="entry name" value="AAA"/>
    <property type="match status" value="1"/>
</dbReference>
<keyword evidence="4" id="KW-0103">Bromodomain</keyword>
<dbReference type="InterPro" id="IPR003959">
    <property type="entry name" value="ATPase_AAA_core"/>
</dbReference>